<evidence type="ECO:0000256" key="1">
    <source>
        <dbReference type="ARBA" id="ARBA00005820"/>
    </source>
</evidence>
<dbReference type="Gene3D" id="1.10.10.10">
    <property type="entry name" value="Winged helix-like DNA-binding domain superfamily/Winged helix DNA-binding domain"/>
    <property type="match status" value="1"/>
</dbReference>
<protein>
    <submittedName>
        <fullName evidence="7">DNA-binding transcriptional activator of the SARP family</fullName>
    </submittedName>
</protein>
<dbReference type="SUPFAM" id="SSF52540">
    <property type="entry name" value="P-loop containing nucleoside triphosphate hydrolases"/>
    <property type="match status" value="1"/>
</dbReference>
<accession>A0A1H3T0H3</accession>
<evidence type="ECO:0000313" key="7">
    <source>
        <dbReference type="EMBL" id="SDZ43530.1"/>
    </source>
</evidence>
<dbReference type="SUPFAM" id="SSF46894">
    <property type="entry name" value="C-terminal effector domain of the bipartite response regulators"/>
    <property type="match status" value="1"/>
</dbReference>
<dbReference type="Gene3D" id="3.40.50.300">
    <property type="entry name" value="P-loop containing nucleotide triphosphate hydrolases"/>
    <property type="match status" value="1"/>
</dbReference>
<dbReference type="PANTHER" id="PTHR35807">
    <property type="entry name" value="TRANSCRIPTIONAL REGULATOR REDD-RELATED"/>
    <property type="match status" value="1"/>
</dbReference>
<evidence type="ECO:0000256" key="4">
    <source>
        <dbReference type="ARBA" id="ARBA00023163"/>
    </source>
</evidence>
<keyword evidence="2" id="KW-0805">Transcription regulation</keyword>
<dbReference type="InterPro" id="IPR002182">
    <property type="entry name" value="NB-ARC"/>
</dbReference>
<organism evidence="7 8">
    <name type="scientific">Asanoa ishikariensis</name>
    <dbReference type="NCBI Taxonomy" id="137265"/>
    <lineage>
        <taxon>Bacteria</taxon>
        <taxon>Bacillati</taxon>
        <taxon>Actinomycetota</taxon>
        <taxon>Actinomycetes</taxon>
        <taxon>Micromonosporales</taxon>
        <taxon>Micromonosporaceae</taxon>
        <taxon>Asanoa</taxon>
    </lineage>
</organism>
<proteinExistence type="inferred from homology"/>
<dbReference type="GO" id="GO:0043531">
    <property type="term" value="F:ADP binding"/>
    <property type="evidence" value="ECO:0007669"/>
    <property type="project" value="InterPro"/>
</dbReference>
<sequence length="617" mass="66258">MTTRPDVRFEVLGPVRMWRGGHQVPLGSPQQVVLLAMLLLREGRPASVDEVTSALWDGDPPRAATSTIRTYVSRLRRVLDGTSATIETVGDGYALRVPEASVDVMRFRRSVARGRELQASGDAAGAAAVLAESLELWRGPALAGLPGRFAGRQRTRLEEGRQAADESRLSALLDAFPNQQAEAVLDLVAMVEAFPLREGPRLLLMRALHGSGRQGDALAVYREGRACLKDDLGLEPGPALRQLHERILRGDLTPATPSPDAVSGPTRLPHDLADFTGRETELAAISAGLLDGPGWVGIAGIDGIGRTATAVRAAHRLRDRFTGGQLYADVASSVDLADILATWLSAFDLPASDLPESVNGRLAMLHRAAAGRPLLIVLDNVDDPALLEPLLRSRPPGGLLMTTRRRHTELAAVWVTIGGLRTDDALVLLERMAGADRVASDRPAAERLTRLAWGWPLPLRLLGARLRDRPMWSIADIAHELDRELHNVTGVLHDECLAAEAPLVRAYDRLRPAQARALRLAAVIEQEEFTTQDVAALLAVSVGAAFSAIDPLVDLGLIGEAASPHSYRLHPIVRAFARRLAHTVEGTAGVTAARDRLSVLRAGADLPALESSLTVAS</sequence>
<gene>
    <name evidence="7" type="ORF">SAMN05421684_4997</name>
</gene>
<dbReference type="GO" id="GO:0006355">
    <property type="term" value="P:regulation of DNA-templated transcription"/>
    <property type="evidence" value="ECO:0007669"/>
    <property type="project" value="InterPro"/>
</dbReference>
<dbReference type="InterPro" id="IPR016032">
    <property type="entry name" value="Sig_transdc_resp-reg_C-effctor"/>
</dbReference>
<comment type="similarity">
    <text evidence="1">Belongs to the AfsR/DnrI/RedD regulatory family.</text>
</comment>
<dbReference type="InterPro" id="IPR011990">
    <property type="entry name" value="TPR-like_helical_dom_sf"/>
</dbReference>
<dbReference type="Pfam" id="PF00931">
    <property type="entry name" value="NB-ARC"/>
    <property type="match status" value="1"/>
</dbReference>
<dbReference type="AlphaFoldDB" id="A0A1H3T0H3"/>
<dbReference type="STRING" id="137265.SAMN05421684_4997"/>
<dbReference type="Gene3D" id="1.25.40.10">
    <property type="entry name" value="Tetratricopeptide repeat domain"/>
    <property type="match status" value="1"/>
</dbReference>
<dbReference type="EMBL" id="FNQB01000003">
    <property type="protein sequence ID" value="SDZ43530.1"/>
    <property type="molecule type" value="Genomic_DNA"/>
</dbReference>
<dbReference type="Pfam" id="PF00486">
    <property type="entry name" value="Trans_reg_C"/>
    <property type="match status" value="1"/>
</dbReference>
<dbReference type="PROSITE" id="PS51755">
    <property type="entry name" value="OMPR_PHOB"/>
    <property type="match status" value="1"/>
</dbReference>
<reference evidence="8" key="1">
    <citation type="submission" date="2016-10" db="EMBL/GenBank/DDBJ databases">
        <authorList>
            <person name="Varghese N."/>
            <person name="Submissions S."/>
        </authorList>
    </citation>
    <scope>NUCLEOTIDE SEQUENCE [LARGE SCALE GENOMIC DNA]</scope>
    <source>
        <strain evidence="8">DSM 44718</strain>
    </source>
</reference>
<evidence type="ECO:0000259" key="6">
    <source>
        <dbReference type="PROSITE" id="PS51755"/>
    </source>
</evidence>
<feature type="domain" description="OmpR/PhoB-type" evidence="6">
    <location>
        <begin position="1"/>
        <end position="97"/>
    </location>
</feature>
<keyword evidence="3 5" id="KW-0238">DNA-binding</keyword>
<dbReference type="InterPro" id="IPR027417">
    <property type="entry name" value="P-loop_NTPase"/>
</dbReference>
<evidence type="ECO:0000313" key="8">
    <source>
        <dbReference type="Proteomes" id="UP000199632"/>
    </source>
</evidence>
<dbReference type="InterPro" id="IPR005158">
    <property type="entry name" value="BTAD"/>
</dbReference>
<name>A0A1H3T0H3_9ACTN</name>
<dbReference type="Pfam" id="PF03704">
    <property type="entry name" value="BTAD"/>
    <property type="match status" value="1"/>
</dbReference>
<dbReference type="CDD" id="cd00383">
    <property type="entry name" value="trans_reg_C"/>
    <property type="match status" value="1"/>
</dbReference>
<dbReference type="InterPro" id="IPR051677">
    <property type="entry name" value="AfsR-DnrI-RedD_regulator"/>
</dbReference>
<keyword evidence="8" id="KW-1185">Reference proteome</keyword>
<dbReference type="PRINTS" id="PR00364">
    <property type="entry name" value="DISEASERSIST"/>
</dbReference>
<evidence type="ECO:0000256" key="5">
    <source>
        <dbReference type="PROSITE-ProRule" id="PRU01091"/>
    </source>
</evidence>
<dbReference type="GO" id="GO:0000160">
    <property type="term" value="P:phosphorelay signal transduction system"/>
    <property type="evidence" value="ECO:0007669"/>
    <property type="project" value="InterPro"/>
</dbReference>
<keyword evidence="4" id="KW-0804">Transcription</keyword>
<dbReference type="InterPro" id="IPR036388">
    <property type="entry name" value="WH-like_DNA-bd_sf"/>
</dbReference>
<dbReference type="InterPro" id="IPR001867">
    <property type="entry name" value="OmpR/PhoB-type_DNA-bd"/>
</dbReference>
<dbReference type="GO" id="GO:0003677">
    <property type="term" value="F:DNA binding"/>
    <property type="evidence" value="ECO:0007669"/>
    <property type="project" value="UniProtKB-UniRule"/>
</dbReference>
<dbReference type="PANTHER" id="PTHR35807:SF1">
    <property type="entry name" value="TRANSCRIPTIONAL REGULATOR REDD"/>
    <property type="match status" value="1"/>
</dbReference>
<dbReference type="RefSeq" id="WP_176985064.1">
    <property type="nucleotide sequence ID" value="NZ_BOND01000004.1"/>
</dbReference>
<dbReference type="SUPFAM" id="SSF48452">
    <property type="entry name" value="TPR-like"/>
    <property type="match status" value="1"/>
</dbReference>
<dbReference type="SMART" id="SM01043">
    <property type="entry name" value="BTAD"/>
    <property type="match status" value="1"/>
</dbReference>
<feature type="DNA-binding region" description="OmpR/PhoB-type" evidence="5">
    <location>
        <begin position="1"/>
        <end position="97"/>
    </location>
</feature>
<dbReference type="SMART" id="SM00862">
    <property type="entry name" value="Trans_reg_C"/>
    <property type="match status" value="1"/>
</dbReference>
<dbReference type="Proteomes" id="UP000199632">
    <property type="component" value="Unassembled WGS sequence"/>
</dbReference>
<evidence type="ECO:0000256" key="2">
    <source>
        <dbReference type="ARBA" id="ARBA00023015"/>
    </source>
</evidence>
<evidence type="ECO:0000256" key="3">
    <source>
        <dbReference type="ARBA" id="ARBA00023125"/>
    </source>
</evidence>
<dbReference type="CDD" id="cd15831">
    <property type="entry name" value="BTAD"/>
    <property type="match status" value="1"/>
</dbReference>